<evidence type="ECO:0000313" key="7">
    <source>
        <dbReference type="EMBL" id="ODO60140.1"/>
    </source>
</evidence>
<reference evidence="8 10" key="2">
    <citation type="submission" date="2020-12" db="EMBL/GenBank/DDBJ databases">
        <title>Whole genome sequencing of Lactobacillus plantarum PC518.</title>
        <authorList>
            <person name="Guo Q."/>
        </authorList>
    </citation>
    <scope>NUCLEOTIDE SEQUENCE [LARGE SCALE GENOMIC DNA]</scope>
    <source>
        <strain evidence="8 10">PC518</strain>
    </source>
</reference>
<evidence type="ECO:0000256" key="5">
    <source>
        <dbReference type="ARBA" id="ARBA00023284"/>
    </source>
</evidence>
<dbReference type="InterPro" id="IPR036196">
    <property type="entry name" value="Ptyr_pPase_sf"/>
</dbReference>
<dbReference type="EC" id="1.20.4.4" evidence="8"/>
<dbReference type="PANTHER" id="PTHR43428">
    <property type="entry name" value="ARSENATE REDUCTASE"/>
    <property type="match status" value="1"/>
</dbReference>
<dbReference type="EMBL" id="MCOL01000001">
    <property type="protein sequence ID" value="ODO60140.1"/>
    <property type="molecule type" value="Genomic_DNA"/>
</dbReference>
<evidence type="ECO:0000256" key="1">
    <source>
        <dbReference type="ARBA" id="ARBA00022490"/>
    </source>
</evidence>
<dbReference type="Gene3D" id="3.40.50.2300">
    <property type="match status" value="1"/>
</dbReference>
<organism evidence="7 9">
    <name type="scientific">Lactiplantibacillus plantarum</name>
    <name type="common">Lactobacillus plantarum</name>
    <dbReference type="NCBI Taxonomy" id="1590"/>
    <lineage>
        <taxon>Bacteria</taxon>
        <taxon>Bacillati</taxon>
        <taxon>Bacillota</taxon>
        <taxon>Bacilli</taxon>
        <taxon>Lactobacillales</taxon>
        <taxon>Lactobacillaceae</taxon>
        <taxon>Lactiplantibacillus</taxon>
    </lineage>
</organism>
<accession>A0A0G9FDY2</accession>
<dbReference type="AlphaFoldDB" id="A0A0G9FDY2"/>
<gene>
    <name evidence="7" type="primary">arsC</name>
    <name evidence="8" type="ORF">JH395_00275</name>
    <name evidence="7" type="ORF">LPJSA22_00073</name>
</gene>
<dbReference type="CDD" id="cd16345">
    <property type="entry name" value="LMWP_ArsC"/>
    <property type="match status" value="1"/>
</dbReference>
<keyword evidence="1" id="KW-0963">Cytoplasm</keyword>
<dbReference type="GO" id="GO:0004725">
    <property type="term" value="F:protein tyrosine phosphatase activity"/>
    <property type="evidence" value="ECO:0007669"/>
    <property type="project" value="InterPro"/>
</dbReference>
<keyword evidence="5" id="KW-0676">Redox-active center</keyword>
<dbReference type="EC" id="1.20.4.1" evidence="7"/>
<name>A0A0G9FDY2_LACPN</name>
<dbReference type="Proteomes" id="UP000595466">
    <property type="component" value="Chromosome"/>
</dbReference>
<evidence type="ECO:0000256" key="2">
    <source>
        <dbReference type="ARBA" id="ARBA00022849"/>
    </source>
</evidence>
<evidence type="ECO:0000313" key="8">
    <source>
        <dbReference type="EMBL" id="QQM61022.1"/>
    </source>
</evidence>
<dbReference type="RefSeq" id="WP_003641672.1">
    <property type="nucleotide sequence ID" value="NZ_AP018405.1"/>
</dbReference>
<dbReference type="SMART" id="SM00226">
    <property type="entry name" value="LMWPc"/>
    <property type="match status" value="1"/>
</dbReference>
<evidence type="ECO:0000259" key="6">
    <source>
        <dbReference type="SMART" id="SM00226"/>
    </source>
</evidence>
<keyword evidence="3 7" id="KW-0560">Oxidoreductase</keyword>
<keyword evidence="2" id="KW-0059">Arsenical resistance</keyword>
<dbReference type="PANTHER" id="PTHR43428:SF1">
    <property type="entry name" value="ARSENATE REDUCTASE"/>
    <property type="match status" value="1"/>
</dbReference>
<evidence type="ECO:0000256" key="4">
    <source>
        <dbReference type="ARBA" id="ARBA00023157"/>
    </source>
</evidence>
<proteinExistence type="predicted"/>
<evidence type="ECO:0000313" key="9">
    <source>
        <dbReference type="Proteomes" id="UP000094892"/>
    </source>
</evidence>
<dbReference type="GO" id="GO:0008794">
    <property type="term" value="F:arsenate reductase (glutaredoxin) activity"/>
    <property type="evidence" value="ECO:0007669"/>
    <property type="project" value="UniProtKB-EC"/>
</dbReference>
<protein>
    <submittedName>
        <fullName evidence="7">Arsenate reductase (Glutaredoxin)</fullName>
        <ecNumber evidence="7">1.20.4.1</ecNumber>
    </submittedName>
    <submittedName>
        <fullName evidence="8">Arsenate reductase (Thioredoxin)</fullName>
        <ecNumber evidence="8">1.20.4.4</ecNumber>
    </submittedName>
</protein>
<dbReference type="NCBIfam" id="TIGR02691">
    <property type="entry name" value="arsC_pI258_fam"/>
    <property type="match status" value="1"/>
</dbReference>
<keyword evidence="4" id="KW-1015">Disulfide bond</keyword>
<feature type="domain" description="Phosphotyrosine protein phosphatase I" evidence="6">
    <location>
        <begin position="2"/>
        <end position="135"/>
    </location>
</feature>
<dbReference type="EMBL" id="CP066817">
    <property type="protein sequence ID" value="QQM61022.1"/>
    <property type="molecule type" value="Genomic_DNA"/>
</dbReference>
<evidence type="ECO:0000256" key="3">
    <source>
        <dbReference type="ARBA" id="ARBA00023002"/>
    </source>
</evidence>
<dbReference type="SUPFAM" id="SSF52788">
    <property type="entry name" value="Phosphotyrosine protein phosphatases I"/>
    <property type="match status" value="1"/>
</dbReference>
<sequence>MPKIYFLCTGNACRSQMAEGFAQQLLGPNWQVASAGVETHGLNPLAVQVMSEVGIDISDQVSKLIDLTYLNQCAVVVTLCGDARDRCPVTPATVTRLHWPLPDPARTTGSVSDQLLVFRQVRDQIKARVIDLARTLNVSAT</sequence>
<reference evidence="7 9" key="1">
    <citation type="submission" date="2016-08" db="EMBL/GenBank/DDBJ databases">
        <title>Genome sequencing of Lactobacillus plantarum JSA22, isolated from fermented soybean paste.</title>
        <authorList>
            <person name="Choi H.S."/>
        </authorList>
    </citation>
    <scope>NUCLEOTIDE SEQUENCE [LARGE SCALE GENOMIC DNA]</scope>
    <source>
        <strain evidence="7 9">JSA22</strain>
    </source>
</reference>
<dbReference type="PATRIC" id="fig|1590.142.peg.21"/>
<evidence type="ECO:0000313" key="10">
    <source>
        <dbReference type="Proteomes" id="UP000595466"/>
    </source>
</evidence>
<dbReference type="GO" id="GO:0046685">
    <property type="term" value="P:response to arsenic-containing substance"/>
    <property type="evidence" value="ECO:0007669"/>
    <property type="project" value="UniProtKB-KW"/>
</dbReference>
<dbReference type="Proteomes" id="UP000094892">
    <property type="component" value="Unassembled WGS sequence"/>
</dbReference>
<dbReference type="InterPro" id="IPR014064">
    <property type="entry name" value="Arsenate_reductase_ArsC"/>
</dbReference>
<dbReference type="Pfam" id="PF01451">
    <property type="entry name" value="LMWPc"/>
    <property type="match status" value="1"/>
</dbReference>
<dbReference type="GO" id="GO:0030612">
    <property type="term" value="F:arsenate reductase (thioredoxin) activity"/>
    <property type="evidence" value="ECO:0007669"/>
    <property type="project" value="UniProtKB-EC"/>
</dbReference>
<dbReference type="InterPro" id="IPR023485">
    <property type="entry name" value="Ptyr_pPase"/>
</dbReference>